<feature type="domain" description="Glycosyl transferase family 1" evidence="3">
    <location>
        <begin position="200"/>
        <end position="330"/>
    </location>
</feature>
<feature type="domain" description="Glycosyltransferase subfamily 4-like N-terminal" evidence="4">
    <location>
        <begin position="32"/>
        <end position="186"/>
    </location>
</feature>
<evidence type="ECO:0000313" key="6">
    <source>
        <dbReference type="Proteomes" id="UP001165042"/>
    </source>
</evidence>
<evidence type="ECO:0000256" key="2">
    <source>
        <dbReference type="ARBA" id="ARBA00022679"/>
    </source>
</evidence>
<dbReference type="Pfam" id="PF00534">
    <property type="entry name" value="Glycos_transf_1"/>
    <property type="match status" value="1"/>
</dbReference>
<keyword evidence="2 5" id="KW-0808">Transferase</keyword>
<dbReference type="PANTHER" id="PTHR12526">
    <property type="entry name" value="GLYCOSYLTRANSFERASE"/>
    <property type="match status" value="1"/>
</dbReference>
<dbReference type="InterPro" id="IPR001296">
    <property type="entry name" value="Glyco_trans_1"/>
</dbReference>
<protein>
    <submittedName>
        <fullName evidence="5">Glycosyl transferase family 1</fullName>
    </submittedName>
</protein>
<evidence type="ECO:0000313" key="5">
    <source>
        <dbReference type="EMBL" id="GLW89669.1"/>
    </source>
</evidence>
<dbReference type="InterPro" id="IPR028098">
    <property type="entry name" value="Glyco_trans_4-like_N"/>
</dbReference>
<dbReference type="Pfam" id="PF13439">
    <property type="entry name" value="Glyco_transf_4"/>
    <property type="match status" value="1"/>
</dbReference>
<comment type="caution">
    <text evidence="5">The sequence shown here is derived from an EMBL/GenBank/DDBJ whole genome shotgun (WGS) entry which is preliminary data.</text>
</comment>
<keyword evidence="6" id="KW-1185">Reference proteome</keyword>
<dbReference type="GO" id="GO:0016757">
    <property type="term" value="F:glycosyltransferase activity"/>
    <property type="evidence" value="ECO:0007669"/>
    <property type="project" value="UniProtKB-KW"/>
</dbReference>
<evidence type="ECO:0000256" key="1">
    <source>
        <dbReference type="ARBA" id="ARBA00022676"/>
    </source>
</evidence>
<dbReference type="AlphaFoldDB" id="A0A9W6QJC7"/>
<gene>
    <name evidence="5" type="ORF">Aglo03_04850</name>
</gene>
<dbReference type="RefSeq" id="WP_285607087.1">
    <property type="nucleotide sequence ID" value="NZ_BSSD01000001.1"/>
</dbReference>
<dbReference type="Gene3D" id="3.40.50.2000">
    <property type="entry name" value="Glycogen Phosphorylase B"/>
    <property type="match status" value="2"/>
</dbReference>
<name>A0A9W6QJC7_9PSEU</name>
<organism evidence="5 6">
    <name type="scientific">Actinokineospora globicatena</name>
    <dbReference type="NCBI Taxonomy" id="103729"/>
    <lineage>
        <taxon>Bacteria</taxon>
        <taxon>Bacillati</taxon>
        <taxon>Actinomycetota</taxon>
        <taxon>Actinomycetes</taxon>
        <taxon>Pseudonocardiales</taxon>
        <taxon>Pseudonocardiaceae</taxon>
        <taxon>Actinokineospora</taxon>
    </lineage>
</organism>
<dbReference type="SUPFAM" id="SSF53756">
    <property type="entry name" value="UDP-Glycosyltransferase/glycogen phosphorylase"/>
    <property type="match status" value="1"/>
</dbReference>
<dbReference type="EMBL" id="BSSD01000001">
    <property type="protein sequence ID" value="GLW89669.1"/>
    <property type="molecule type" value="Genomic_DNA"/>
</dbReference>
<dbReference type="PANTHER" id="PTHR12526:SF595">
    <property type="entry name" value="BLL5217 PROTEIN"/>
    <property type="match status" value="1"/>
</dbReference>
<keyword evidence="1" id="KW-0328">Glycosyltransferase</keyword>
<evidence type="ECO:0000259" key="4">
    <source>
        <dbReference type="Pfam" id="PF13439"/>
    </source>
</evidence>
<sequence length="361" mass="38222">MATPTLPRACRAAPLRIALIASARYPIRQPFPGGLEAHTWQLTRHLRSRGHAVEVFGGPGSDPALGVRILDTHPALSGHARADTSMPAGHFMAEHHAYLGLMLELARDPGYDVVHNNSLHYLPVAMAPNLRAPVVTTLHTPPTPWLESAISLGSTSHFAAVSAHTASRWRPRVPVATVIHNGVDLDLWSAGPGGGVPVWSGRVVPEKGPVDAIRAARRAGTGLRLAGPLPDIRYFRERVEPLLGGGVEYVGHLDHAELAALVGSAAVAVISPCWDEPYGLVVAEALACGTPVAGYARGALPELLDEHSGVLADAGDVDGLAAAITEAATLDRGRVRAHAERMCSLTTMVDGYERLYRELAS</sequence>
<proteinExistence type="predicted"/>
<accession>A0A9W6QJC7</accession>
<dbReference type="Proteomes" id="UP001165042">
    <property type="component" value="Unassembled WGS sequence"/>
</dbReference>
<reference evidence="5" key="1">
    <citation type="submission" date="2023-02" db="EMBL/GenBank/DDBJ databases">
        <title>Actinokineospora globicatena NBRC 15670.</title>
        <authorList>
            <person name="Ichikawa N."/>
            <person name="Sato H."/>
            <person name="Tonouchi N."/>
        </authorList>
    </citation>
    <scope>NUCLEOTIDE SEQUENCE</scope>
    <source>
        <strain evidence="5">NBRC 15670</strain>
    </source>
</reference>
<evidence type="ECO:0000259" key="3">
    <source>
        <dbReference type="Pfam" id="PF00534"/>
    </source>
</evidence>